<gene>
    <name evidence="2" type="ORF">HYPSUDRAFT_202941</name>
</gene>
<evidence type="ECO:0000313" key="3">
    <source>
        <dbReference type="Proteomes" id="UP000054270"/>
    </source>
</evidence>
<proteinExistence type="predicted"/>
<dbReference type="AlphaFoldDB" id="A0A0D2NRH1"/>
<evidence type="ECO:0000313" key="2">
    <source>
        <dbReference type="EMBL" id="KJA21374.1"/>
    </source>
</evidence>
<feature type="region of interest" description="Disordered" evidence="1">
    <location>
        <begin position="98"/>
        <end position="119"/>
    </location>
</feature>
<feature type="compositionally biased region" description="Polar residues" evidence="1">
    <location>
        <begin position="178"/>
        <end position="190"/>
    </location>
</feature>
<feature type="region of interest" description="Disordered" evidence="1">
    <location>
        <begin position="171"/>
        <end position="190"/>
    </location>
</feature>
<dbReference type="Proteomes" id="UP000054270">
    <property type="component" value="Unassembled WGS sequence"/>
</dbReference>
<feature type="compositionally biased region" description="Polar residues" evidence="1">
    <location>
        <begin position="103"/>
        <end position="113"/>
    </location>
</feature>
<dbReference type="EMBL" id="KN817558">
    <property type="protein sequence ID" value="KJA21374.1"/>
    <property type="molecule type" value="Genomic_DNA"/>
</dbReference>
<name>A0A0D2NRH1_HYPSF</name>
<accession>A0A0D2NRH1</accession>
<sequence length="397" mass="43754">MRNFISKLCLKRLAHGLRKLVEHGISTHPTVSKFYCGPNVPHRLSTSIATHQPKVYYLNPFDLFCVGASIDATTFTTAIYSSSMEAYHKITVSGEIHPDKSNSNKLGDSQSQKAGATVAASTAANGSRVGWNDTGAATSASYPEDLGIRGLPTQEIRGRAAVSTAADTSSGHGYYYEDTTSNNASPDSETSSFSLVCTSEDLKTCPGPINYCEIPGICPVLSPHLMALGDEAILSYESVREEQISNLPDKPSDPHRPFSSFSCEGLERYFNALVDARAAVELRKRAAEVDIGDCLRILDLKLSLYCKDDVFLESAAYEEHLIKHESSVRNLGIDFWALQCFRSRTQDPAYGASFLEKNSAINYSIEQIVQKKRYAREVVDRFLADPHSLTEHRLPFF</sequence>
<organism evidence="2 3">
    <name type="scientific">Hypholoma sublateritium (strain FD-334 SS-4)</name>
    <dbReference type="NCBI Taxonomy" id="945553"/>
    <lineage>
        <taxon>Eukaryota</taxon>
        <taxon>Fungi</taxon>
        <taxon>Dikarya</taxon>
        <taxon>Basidiomycota</taxon>
        <taxon>Agaricomycotina</taxon>
        <taxon>Agaricomycetes</taxon>
        <taxon>Agaricomycetidae</taxon>
        <taxon>Agaricales</taxon>
        <taxon>Agaricineae</taxon>
        <taxon>Strophariaceae</taxon>
        <taxon>Hypholoma</taxon>
    </lineage>
</organism>
<keyword evidence="3" id="KW-1185">Reference proteome</keyword>
<evidence type="ECO:0000256" key="1">
    <source>
        <dbReference type="SAM" id="MobiDB-lite"/>
    </source>
</evidence>
<reference evidence="3" key="1">
    <citation type="submission" date="2014-04" db="EMBL/GenBank/DDBJ databases">
        <title>Evolutionary Origins and Diversification of the Mycorrhizal Mutualists.</title>
        <authorList>
            <consortium name="DOE Joint Genome Institute"/>
            <consortium name="Mycorrhizal Genomics Consortium"/>
            <person name="Kohler A."/>
            <person name="Kuo A."/>
            <person name="Nagy L.G."/>
            <person name="Floudas D."/>
            <person name="Copeland A."/>
            <person name="Barry K.W."/>
            <person name="Cichocki N."/>
            <person name="Veneault-Fourrey C."/>
            <person name="LaButti K."/>
            <person name="Lindquist E.A."/>
            <person name="Lipzen A."/>
            <person name="Lundell T."/>
            <person name="Morin E."/>
            <person name="Murat C."/>
            <person name="Riley R."/>
            <person name="Ohm R."/>
            <person name="Sun H."/>
            <person name="Tunlid A."/>
            <person name="Henrissat B."/>
            <person name="Grigoriev I.V."/>
            <person name="Hibbett D.S."/>
            <person name="Martin F."/>
        </authorList>
    </citation>
    <scope>NUCLEOTIDE SEQUENCE [LARGE SCALE GENOMIC DNA]</scope>
    <source>
        <strain evidence="3">FD-334 SS-4</strain>
    </source>
</reference>
<protein>
    <submittedName>
        <fullName evidence="2">Uncharacterized protein</fullName>
    </submittedName>
</protein>